<feature type="coiled-coil region" evidence="1">
    <location>
        <begin position="19"/>
        <end position="91"/>
    </location>
</feature>
<accession>A0A1W2C588</accession>
<dbReference type="Proteomes" id="UP000192790">
    <property type="component" value="Unassembled WGS sequence"/>
</dbReference>
<keyword evidence="1" id="KW-0175">Coiled coil</keyword>
<dbReference type="PANTHER" id="PTHR34204">
    <property type="entry name" value="RNA-BINDING ASCH DOMAIN PROTEIN"/>
    <property type="match status" value="1"/>
</dbReference>
<gene>
    <name evidence="2" type="ORF">SAMN02745168_2565</name>
</gene>
<dbReference type="EMBL" id="FWXW01000007">
    <property type="protein sequence ID" value="SMC80320.1"/>
    <property type="molecule type" value="Genomic_DNA"/>
</dbReference>
<reference evidence="2 3" key="1">
    <citation type="submission" date="2017-04" db="EMBL/GenBank/DDBJ databases">
        <authorList>
            <person name="Afonso C.L."/>
            <person name="Miller P.J."/>
            <person name="Scott M.A."/>
            <person name="Spackman E."/>
            <person name="Goraichik I."/>
            <person name="Dimitrov K.M."/>
            <person name="Suarez D.L."/>
            <person name="Swayne D.E."/>
        </authorList>
    </citation>
    <scope>NUCLEOTIDE SEQUENCE [LARGE SCALE GENOMIC DNA]</scope>
    <source>
        <strain evidence="2 3">DSM 12816</strain>
    </source>
</reference>
<evidence type="ECO:0000313" key="2">
    <source>
        <dbReference type="EMBL" id="SMC80320.1"/>
    </source>
</evidence>
<sequence>MLRESRYAEKNMASPSDRLKSLEKAIQLQRAKIQGLYDAYLYGDAEQEEKKLSLLEKQYATEKKQDLDSFIAEWTEEIDRQRQEQREQEILDLYNQYVPLNEETVDSGGKEGYTGNGETLREEAGTFSTADAPLWYSPDYGLPIGTDSEKAEAAFSAALRQVVLGNYTDDVTLLGTAMQIAMSLTGADTAMDIRDLAYDITHWKWDKGHILQTVLDAVGLIPGIGVVKNLDEAGTVLKALFNGAETLTPALAAAAKTGPEAAEWLMKGIARYGDTVTELLRGTAKNADDAAGLGLLVSAVRKAEDSGDLLKSADEAIGTAQSAAKSADEIIENAGKVNFDSKKLLNSGNQLDKGGELTKAGRALEKHGSRYGSIYPQATGNVTNKNALGNQILESILNNPNATSVTRYHAMYGDILEIKISGGMGARFSADGSTFIGFLE</sequence>
<dbReference type="AlphaFoldDB" id="A0A1W2C588"/>
<proteinExistence type="predicted"/>
<dbReference type="CDD" id="cd20744">
    <property type="entry name" value="FIX_AHH_RhsA-like"/>
    <property type="match status" value="1"/>
</dbReference>
<organism evidence="2 3">
    <name type="scientific">Papillibacter cinnamivorans DSM 12816</name>
    <dbReference type="NCBI Taxonomy" id="1122930"/>
    <lineage>
        <taxon>Bacteria</taxon>
        <taxon>Bacillati</taxon>
        <taxon>Bacillota</taxon>
        <taxon>Clostridia</taxon>
        <taxon>Eubacteriales</taxon>
        <taxon>Oscillospiraceae</taxon>
        <taxon>Papillibacter</taxon>
    </lineage>
</organism>
<dbReference type="PANTHER" id="PTHR34204:SF2">
    <property type="entry name" value="RNA-BINDING ASCH DOMAIN PROTEIN"/>
    <property type="match status" value="1"/>
</dbReference>
<evidence type="ECO:0000313" key="3">
    <source>
        <dbReference type="Proteomes" id="UP000192790"/>
    </source>
</evidence>
<keyword evidence="3" id="KW-1185">Reference proteome</keyword>
<protein>
    <recommendedName>
        <fullName evidence="4">Pre-toxin TG domain-containing protein</fullName>
    </recommendedName>
</protein>
<evidence type="ECO:0008006" key="4">
    <source>
        <dbReference type="Google" id="ProtNLM"/>
    </source>
</evidence>
<evidence type="ECO:0000256" key="1">
    <source>
        <dbReference type="SAM" id="Coils"/>
    </source>
</evidence>
<name>A0A1W2C588_9FIRM</name>